<feature type="compositionally biased region" description="Basic and acidic residues" evidence="1">
    <location>
        <begin position="99"/>
        <end position="113"/>
    </location>
</feature>
<sequence>MMYHYCRSTMPWRIDWTGRRVHFVSRRTARMSTGGPAPKKPRSTTSAVKRRSNKGQKAKKAAKNGGRQKSTSAPAVSERELKKINQAATVAARHTPAARNERALKRANVKDTQ</sequence>
<dbReference type="InParanoid" id="G0MM37"/>
<dbReference type="Proteomes" id="UP000008068">
    <property type="component" value="Unassembled WGS sequence"/>
</dbReference>
<feature type="compositionally biased region" description="Low complexity" evidence="1">
    <location>
        <begin position="87"/>
        <end position="98"/>
    </location>
</feature>
<keyword evidence="3" id="KW-1185">Reference proteome</keyword>
<accession>G0MM37</accession>
<gene>
    <name evidence="2" type="ORF">CAEBREN_18630</name>
</gene>
<proteinExistence type="predicted"/>
<feature type="region of interest" description="Disordered" evidence="1">
    <location>
        <begin position="27"/>
        <end position="113"/>
    </location>
</feature>
<evidence type="ECO:0000313" key="2">
    <source>
        <dbReference type="EMBL" id="EGT36644.1"/>
    </source>
</evidence>
<evidence type="ECO:0000313" key="3">
    <source>
        <dbReference type="Proteomes" id="UP000008068"/>
    </source>
</evidence>
<feature type="compositionally biased region" description="Basic residues" evidence="1">
    <location>
        <begin position="48"/>
        <end position="62"/>
    </location>
</feature>
<dbReference type="EMBL" id="GL379801">
    <property type="protein sequence ID" value="EGT36644.1"/>
    <property type="molecule type" value="Genomic_DNA"/>
</dbReference>
<protein>
    <submittedName>
        <fullName evidence="2">Uncharacterized protein</fullName>
    </submittedName>
</protein>
<dbReference type="AlphaFoldDB" id="G0MM37"/>
<name>G0MM37_CAEBE</name>
<reference evidence="3" key="1">
    <citation type="submission" date="2011-07" db="EMBL/GenBank/DDBJ databases">
        <authorList>
            <consortium name="Caenorhabditis brenneri Sequencing and Analysis Consortium"/>
            <person name="Wilson R.K."/>
        </authorList>
    </citation>
    <scope>NUCLEOTIDE SEQUENCE [LARGE SCALE GENOMIC DNA]</scope>
    <source>
        <strain evidence="3">PB2801</strain>
    </source>
</reference>
<dbReference type="HOGENOM" id="CLU_2135683_0_0_1"/>
<evidence type="ECO:0000256" key="1">
    <source>
        <dbReference type="SAM" id="MobiDB-lite"/>
    </source>
</evidence>
<organism evidence="3">
    <name type="scientific">Caenorhabditis brenneri</name>
    <name type="common">Nematode worm</name>
    <dbReference type="NCBI Taxonomy" id="135651"/>
    <lineage>
        <taxon>Eukaryota</taxon>
        <taxon>Metazoa</taxon>
        <taxon>Ecdysozoa</taxon>
        <taxon>Nematoda</taxon>
        <taxon>Chromadorea</taxon>
        <taxon>Rhabditida</taxon>
        <taxon>Rhabditina</taxon>
        <taxon>Rhabditomorpha</taxon>
        <taxon>Rhabditoidea</taxon>
        <taxon>Rhabditidae</taxon>
        <taxon>Peloderinae</taxon>
        <taxon>Caenorhabditis</taxon>
    </lineage>
</organism>